<dbReference type="GO" id="GO:0071555">
    <property type="term" value="P:cell wall organization"/>
    <property type="evidence" value="ECO:0007669"/>
    <property type="project" value="UniProtKB-KW"/>
</dbReference>
<keyword evidence="14" id="KW-0573">Peptidoglycan synthesis</keyword>
<evidence type="ECO:0000256" key="10">
    <source>
        <dbReference type="ARBA" id="ARBA00023251"/>
    </source>
</evidence>
<dbReference type="NCBIfam" id="NF001390">
    <property type="entry name" value="PRK00281.1-4"/>
    <property type="match status" value="1"/>
</dbReference>
<dbReference type="Pfam" id="PF02673">
    <property type="entry name" value="BacA"/>
    <property type="match status" value="1"/>
</dbReference>
<proteinExistence type="inferred from homology"/>
<comment type="function">
    <text evidence="14">Catalyzes the dephosphorylation of undecaprenyl diphosphate (UPP). Confers resistance to bacitracin.</text>
</comment>
<comment type="subcellular location">
    <subcellularLocation>
        <location evidence="1 14">Cell membrane</location>
        <topology evidence="1 14">Multi-pass membrane protein</topology>
    </subcellularLocation>
</comment>
<dbReference type="GO" id="GO:0008360">
    <property type="term" value="P:regulation of cell shape"/>
    <property type="evidence" value="ECO:0007669"/>
    <property type="project" value="UniProtKB-KW"/>
</dbReference>
<comment type="catalytic activity">
    <reaction evidence="13 14">
        <text>di-trans,octa-cis-undecaprenyl diphosphate + H2O = di-trans,octa-cis-undecaprenyl phosphate + phosphate + H(+)</text>
        <dbReference type="Rhea" id="RHEA:28094"/>
        <dbReference type="ChEBI" id="CHEBI:15377"/>
        <dbReference type="ChEBI" id="CHEBI:15378"/>
        <dbReference type="ChEBI" id="CHEBI:43474"/>
        <dbReference type="ChEBI" id="CHEBI:58405"/>
        <dbReference type="ChEBI" id="CHEBI:60392"/>
        <dbReference type="EC" id="3.6.1.27"/>
    </reaction>
</comment>
<dbReference type="PANTHER" id="PTHR30622">
    <property type="entry name" value="UNDECAPRENYL-DIPHOSPHATASE"/>
    <property type="match status" value="1"/>
</dbReference>
<organism evidence="15 16">
    <name type="scientific">Candidatus Wolfebacteria bacterium RIFOXYB1_FULL_54_12</name>
    <dbReference type="NCBI Taxonomy" id="1802559"/>
    <lineage>
        <taxon>Bacteria</taxon>
        <taxon>Candidatus Wolfeibacteriota</taxon>
    </lineage>
</organism>
<evidence type="ECO:0000256" key="7">
    <source>
        <dbReference type="ARBA" id="ARBA00022801"/>
    </source>
</evidence>
<gene>
    <name evidence="14" type="primary">uppP</name>
    <name evidence="15" type="ORF">A2372_04055</name>
</gene>
<reference evidence="15 16" key="1">
    <citation type="journal article" date="2016" name="Nat. Commun.">
        <title>Thousands of microbial genomes shed light on interconnected biogeochemical processes in an aquifer system.</title>
        <authorList>
            <person name="Anantharaman K."/>
            <person name="Brown C.T."/>
            <person name="Hug L.A."/>
            <person name="Sharon I."/>
            <person name="Castelle C.J."/>
            <person name="Probst A.J."/>
            <person name="Thomas B.C."/>
            <person name="Singh A."/>
            <person name="Wilkins M.J."/>
            <person name="Karaoz U."/>
            <person name="Brodie E.L."/>
            <person name="Williams K.H."/>
            <person name="Hubbard S.S."/>
            <person name="Banfield J.F."/>
        </authorList>
    </citation>
    <scope>NUCLEOTIDE SEQUENCE [LARGE SCALE GENOMIC DNA]</scope>
</reference>
<feature type="transmembrane region" description="Helical" evidence="14">
    <location>
        <begin position="236"/>
        <end position="255"/>
    </location>
</feature>
<keyword evidence="14" id="KW-0961">Cell wall biogenesis/degradation</keyword>
<dbReference type="GO" id="GO:0005886">
    <property type="term" value="C:plasma membrane"/>
    <property type="evidence" value="ECO:0007669"/>
    <property type="project" value="UniProtKB-SubCell"/>
</dbReference>
<evidence type="ECO:0000256" key="9">
    <source>
        <dbReference type="ARBA" id="ARBA00023136"/>
    </source>
</evidence>
<name>A0A1F8DX05_9BACT</name>
<dbReference type="GO" id="GO:0009252">
    <property type="term" value="P:peptidoglycan biosynthetic process"/>
    <property type="evidence" value="ECO:0007669"/>
    <property type="project" value="UniProtKB-KW"/>
</dbReference>
<evidence type="ECO:0000256" key="3">
    <source>
        <dbReference type="ARBA" id="ARBA00012374"/>
    </source>
</evidence>
<feature type="transmembrane region" description="Helical" evidence="14">
    <location>
        <begin position="74"/>
        <end position="93"/>
    </location>
</feature>
<feature type="transmembrane region" description="Helical" evidence="14">
    <location>
        <begin position="99"/>
        <end position="118"/>
    </location>
</feature>
<accession>A0A1F8DX05</accession>
<evidence type="ECO:0000256" key="14">
    <source>
        <dbReference type="HAMAP-Rule" id="MF_01006"/>
    </source>
</evidence>
<keyword evidence="5 14" id="KW-1003">Cell membrane</keyword>
<keyword evidence="7 14" id="KW-0378">Hydrolase</keyword>
<evidence type="ECO:0000256" key="13">
    <source>
        <dbReference type="ARBA" id="ARBA00047594"/>
    </source>
</evidence>
<comment type="caution">
    <text evidence="15">The sequence shown here is derived from an EMBL/GenBank/DDBJ whole genome shotgun (WGS) entry which is preliminary data.</text>
</comment>
<evidence type="ECO:0000256" key="4">
    <source>
        <dbReference type="ARBA" id="ARBA00021581"/>
    </source>
</evidence>
<protein>
    <recommendedName>
        <fullName evidence="4 14">Undecaprenyl-diphosphatase</fullName>
        <ecNumber evidence="3 14">3.6.1.27</ecNumber>
    </recommendedName>
    <alternativeName>
        <fullName evidence="12 14">Bacitracin resistance protein</fullName>
    </alternativeName>
    <alternativeName>
        <fullName evidence="11 14">Undecaprenyl pyrophosphate phosphatase</fullName>
    </alternativeName>
</protein>
<feature type="transmembrane region" description="Helical" evidence="14">
    <location>
        <begin position="41"/>
        <end position="62"/>
    </location>
</feature>
<dbReference type="STRING" id="1802559.A2372_04055"/>
<dbReference type="AlphaFoldDB" id="A0A1F8DX05"/>
<evidence type="ECO:0000256" key="5">
    <source>
        <dbReference type="ARBA" id="ARBA00022475"/>
    </source>
</evidence>
<dbReference type="PANTHER" id="PTHR30622:SF3">
    <property type="entry name" value="UNDECAPRENYL-DIPHOSPHATASE"/>
    <property type="match status" value="1"/>
</dbReference>
<dbReference type="HAMAP" id="MF_01006">
    <property type="entry name" value="Undec_diphosphatase"/>
    <property type="match status" value="1"/>
</dbReference>
<keyword evidence="9 14" id="KW-0472">Membrane</keyword>
<evidence type="ECO:0000256" key="6">
    <source>
        <dbReference type="ARBA" id="ARBA00022692"/>
    </source>
</evidence>
<dbReference type="NCBIfam" id="TIGR00753">
    <property type="entry name" value="undec_PP_bacA"/>
    <property type="match status" value="1"/>
</dbReference>
<evidence type="ECO:0000313" key="15">
    <source>
        <dbReference type="EMBL" id="OGM92589.1"/>
    </source>
</evidence>
<dbReference type="EMBL" id="MGIT01000004">
    <property type="protein sequence ID" value="OGM92589.1"/>
    <property type="molecule type" value="Genomic_DNA"/>
</dbReference>
<feature type="transmembrane region" description="Helical" evidence="14">
    <location>
        <begin position="175"/>
        <end position="195"/>
    </location>
</feature>
<dbReference type="InterPro" id="IPR003824">
    <property type="entry name" value="UppP"/>
</dbReference>
<evidence type="ECO:0000313" key="16">
    <source>
        <dbReference type="Proteomes" id="UP000176422"/>
    </source>
</evidence>
<dbReference type="Proteomes" id="UP000176422">
    <property type="component" value="Unassembled WGS sequence"/>
</dbReference>
<evidence type="ECO:0000256" key="1">
    <source>
        <dbReference type="ARBA" id="ARBA00004651"/>
    </source>
</evidence>
<evidence type="ECO:0000256" key="2">
    <source>
        <dbReference type="ARBA" id="ARBA00010621"/>
    </source>
</evidence>
<comment type="miscellaneous">
    <text evidence="14">Bacitracin is thought to be involved in the inhibition of peptidoglycan synthesis by sequestering undecaprenyl diphosphate, thereby reducing the pool of lipid carrier available.</text>
</comment>
<sequence length="256" mass="27985">MTILQSIIFGIVEGITEFLPISSTGHLILTAKLLRLEQTSFMKSFEIAIQLGAILSVVVLYWKSLFIKKEVMKRIAVAFIPTGILGLLLHGFVKQYLLSSNMTVVLSLLVGGILLIAFEFAHNEKEDAVEDVAHLSYGRAALIGVAQSVAMVPGVSRSAATIVGGMLAGLKRKTIVEFSFLLAVPTMLAATVLDLSKSYKDFSADQFDVLAVGFIVSFFVALVSIKWLLKYVQRNTFVSFGIYRIAVAVLFLLFVL</sequence>
<keyword evidence="8 14" id="KW-1133">Transmembrane helix</keyword>
<comment type="similarity">
    <text evidence="2 14">Belongs to the UppP family.</text>
</comment>
<keyword evidence="10 14" id="KW-0046">Antibiotic resistance</keyword>
<keyword evidence="14" id="KW-0133">Cell shape</keyword>
<keyword evidence="6 14" id="KW-0812">Transmembrane</keyword>
<dbReference type="GO" id="GO:0050380">
    <property type="term" value="F:undecaprenyl-diphosphatase activity"/>
    <property type="evidence" value="ECO:0007669"/>
    <property type="project" value="UniProtKB-UniRule"/>
</dbReference>
<feature type="transmembrane region" description="Helical" evidence="14">
    <location>
        <begin position="7"/>
        <end position="29"/>
    </location>
</feature>
<dbReference type="EC" id="3.6.1.27" evidence="3 14"/>
<evidence type="ECO:0000256" key="8">
    <source>
        <dbReference type="ARBA" id="ARBA00022989"/>
    </source>
</evidence>
<evidence type="ECO:0000256" key="12">
    <source>
        <dbReference type="ARBA" id="ARBA00032932"/>
    </source>
</evidence>
<feature type="transmembrane region" description="Helical" evidence="14">
    <location>
        <begin position="207"/>
        <end position="229"/>
    </location>
</feature>
<evidence type="ECO:0000256" key="11">
    <source>
        <dbReference type="ARBA" id="ARBA00032707"/>
    </source>
</evidence>
<dbReference type="GO" id="GO:0046677">
    <property type="term" value="P:response to antibiotic"/>
    <property type="evidence" value="ECO:0007669"/>
    <property type="project" value="UniProtKB-UniRule"/>
</dbReference>